<evidence type="ECO:0000313" key="2">
    <source>
        <dbReference type="EMBL" id="MBX47562.1"/>
    </source>
</evidence>
<evidence type="ECO:0000256" key="1">
    <source>
        <dbReference type="SAM" id="Phobius"/>
    </source>
</evidence>
<proteinExistence type="predicted"/>
<name>A0A2P2NYL6_RHIMU</name>
<dbReference type="EMBL" id="GGEC01067078">
    <property type="protein sequence ID" value="MBX47562.1"/>
    <property type="molecule type" value="Transcribed_RNA"/>
</dbReference>
<keyword evidence="1" id="KW-1133">Transmembrane helix</keyword>
<feature type="transmembrane region" description="Helical" evidence="1">
    <location>
        <begin position="6"/>
        <end position="27"/>
    </location>
</feature>
<protein>
    <submittedName>
        <fullName evidence="2">Uncharacterized protein</fullName>
    </submittedName>
</protein>
<dbReference type="AlphaFoldDB" id="A0A2P2NYL6"/>
<reference evidence="2" key="1">
    <citation type="submission" date="2018-02" db="EMBL/GenBank/DDBJ databases">
        <title>Rhizophora mucronata_Transcriptome.</title>
        <authorList>
            <person name="Meera S.P."/>
            <person name="Sreeshan A."/>
            <person name="Augustine A."/>
        </authorList>
    </citation>
    <scope>NUCLEOTIDE SEQUENCE</scope>
    <source>
        <tissue evidence="2">Leaf</tissue>
    </source>
</reference>
<organism evidence="2">
    <name type="scientific">Rhizophora mucronata</name>
    <name type="common">Asiatic mangrove</name>
    <dbReference type="NCBI Taxonomy" id="61149"/>
    <lineage>
        <taxon>Eukaryota</taxon>
        <taxon>Viridiplantae</taxon>
        <taxon>Streptophyta</taxon>
        <taxon>Embryophyta</taxon>
        <taxon>Tracheophyta</taxon>
        <taxon>Spermatophyta</taxon>
        <taxon>Magnoliopsida</taxon>
        <taxon>eudicotyledons</taxon>
        <taxon>Gunneridae</taxon>
        <taxon>Pentapetalae</taxon>
        <taxon>rosids</taxon>
        <taxon>fabids</taxon>
        <taxon>Malpighiales</taxon>
        <taxon>Rhizophoraceae</taxon>
        <taxon>Rhizophora</taxon>
    </lineage>
</organism>
<keyword evidence="1" id="KW-0472">Membrane</keyword>
<sequence length="49" mass="5850">MKLRTLEILIWAITICLFIKLKCLLLIQSKKYIDLLILISQVVKYHYVT</sequence>
<accession>A0A2P2NYL6</accession>
<keyword evidence="1" id="KW-0812">Transmembrane</keyword>